<dbReference type="AlphaFoldDB" id="A0A9N8RV94"/>
<reference evidence="2" key="1">
    <citation type="submission" date="2021-04" db="EMBL/GenBank/DDBJ databases">
        <authorList>
            <person name="Vanwijnsberghe S."/>
        </authorList>
    </citation>
    <scope>NUCLEOTIDE SEQUENCE</scope>
    <source>
        <strain evidence="2">LMG 31841</strain>
    </source>
</reference>
<feature type="transmembrane region" description="Helical" evidence="1">
    <location>
        <begin position="137"/>
        <end position="164"/>
    </location>
</feature>
<dbReference type="Gene3D" id="1.20.1730.10">
    <property type="entry name" value="Sodium/glucose cotransporter"/>
    <property type="match status" value="1"/>
</dbReference>
<feature type="transmembrane region" description="Helical" evidence="1">
    <location>
        <begin position="184"/>
        <end position="204"/>
    </location>
</feature>
<keyword evidence="1" id="KW-0472">Membrane</keyword>
<feature type="transmembrane region" description="Helical" evidence="1">
    <location>
        <begin position="111"/>
        <end position="130"/>
    </location>
</feature>
<evidence type="ECO:0000313" key="3">
    <source>
        <dbReference type="Proteomes" id="UP000789704"/>
    </source>
</evidence>
<feature type="transmembrane region" description="Helical" evidence="1">
    <location>
        <begin position="308"/>
        <end position="326"/>
    </location>
</feature>
<organism evidence="2 3">
    <name type="scientific">Paraburkholderia saeva</name>
    <dbReference type="NCBI Taxonomy" id="2777537"/>
    <lineage>
        <taxon>Bacteria</taxon>
        <taxon>Pseudomonadati</taxon>
        <taxon>Pseudomonadota</taxon>
        <taxon>Betaproteobacteria</taxon>
        <taxon>Burkholderiales</taxon>
        <taxon>Burkholderiaceae</taxon>
        <taxon>Paraburkholderia</taxon>
    </lineage>
</organism>
<evidence type="ECO:0000256" key="1">
    <source>
        <dbReference type="SAM" id="Phobius"/>
    </source>
</evidence>
<feature type="transmembrane region" description="Helical" evidence="1">
    <location>
        <begin position="216"/>
        <end position="236"/>
    </location>
</feature>
<keyword evidence="3" id="KW-1185">Reference proteome</keyword>
<accession>A0A9N8RV94</accession>
<feature type="transmembrane region" description="Helical" evidence="1">
    <location>
        <begin position="269"/>
        <end position="288"/>
    </location>
</feature>
<feature type="transmembrane region" description="Helical" evidence="1">
    <location>
        <begin position="363"/>
        <end position="382"/>
    </location>
</feature>
<feature type="transmembrane region" description="Helical" evidence="1">
    <location>
        <begin position="83"/>
        <end position="99"/>
    </location>
</feature>
<dbReference type="InterPro" id="IPR038377">
    <property type="entry name" value="Na/Glc_symporter_sf"/>
</dbReference>
<proteinExistence type="predicted"/>
<comment type="caution">
    <text evidence="2">The sequence shown here is derived from an EMBL/GenBank/DDBJ whole genome shotgun (WGS) entry which is preliminary data.</text>
</comment>
<dbReference type="RefSeq" id="WP_228876651.1">
    <property type="nucleotide sequence ID" value="NZ_CAJQZC010000004.1"/>
</dbReference>
<dbReference type="Proteomes" id="UP000789704">
    <property type="component" value="Unassembled WGS sequence"/>
</dbReference>
<keyword evidence="1" id="KW-1133">Transmembrane helix</keyword>
<gene>
    <name evidence="2" type="ORF">LMG31841_02345</name>
</gene>
<name>A0A9N8RV94_9BURK</name>
<dbReference type="PROSITE" id="PS51257">
    <property type="entry name" value="PROKAR_LIPOPROTEIN"/>
    <property type="match status" value="1"/>
</dbReference>
<evidence type="ECO:0000313" key="2">
    <source>
        <dbReference type="EMBL" id="CAG4896682.1"/>
    </source>
</evidence>
<sequence length="425" mass="44646">MANRNLSVWQVASLLISTSCGIGFLMGTGELALRQGMAACLYAVASAIGLLALGLIAPQLWATGQSIWTRFDLRYGSTVSRQVAFLSLIWMTGVLSAQIRGASSVLAMSGVPHAISIFVVDCLVVGLSFLRLSWLSGVLALCIGGCNVILAYTLIKAHGLAIWLHAPANFLESMRLPSLDHSGMTFLSVVALVICGADYQQFLIASSTPIGARLGCLLAAVVVFAMGFLPASAVIANAELWHLRAVADPVQIIPHMLTLVLGHANGSSLAFAIAALITAALGSACSIVRATSDAMVALWHRQQYPSALNRVLSVCAATLVTARGQSIIDTMVMLNVVYLASVGPLLGLTLLGRHVTAHAARRSMMTGFTIAMACYLVLWIHAGHLPESMPLILAWPCAFVEALRSKAPTGIDDSASAPLNQSSSG</sequence>
<dbReference type="EMBL" id="CAJQZC010000004">
    <property type="protein sequence ID" value="CAG4896682.1"/>
    <property type="molecule type" value="Genomic_DNA"/>
</dbReference>
<keyword evidence="1" id="KW-0812">Transmembrane</keyword>
<feature type="transmembrane region" description="Helical" evidence="1">
    <location>
        <begin position="332"/>
        <end position="351"/>
    </location>
</feature>
<protein>
    <submittedName>
        <fullName evidence="2">Uncharacterized protein</fullName>
    </submittedName>
</protein>
<feature type="transmembrane region" description="Helical" evidence="1">
    <location>
        <begin position="36"/>
        <end position="62"/>
    </location>
</feature>